<name>A0ABV3N5G4_9GAMM</name>
<evidence type="ECO:0000313" key="1">
    <source>
        <dbReference type="EMBL" id="MEW5291060.1"/>
    </source>
</evidence>
<keyword evidence="2" id="KW-1185">Reference proteome</keyword>
<protein>
    <submittedName>
        <fullName evidence="1">AvrPphF family type III effector</fullName>
    </submittedName>
</protein>
<dbReference type="Pfam" id="PF09143">
    <property type="entry name" value="AvrPphF-ORF-2"/>
    <property type="match status" value="1"/>
</dbReference>
<dbReference type="EMBL" id="JBFKZN010000010">
    <property type="protein sequence ID" value="MEW5291060.1"/>
    <property type="molecule type" value="Genomic_DNA"/>
</dbReference>
<dbReference type="SUPFAM" id="SSF56399">
    <property type="entry name" value="ADP-ribosylation"/>
    <property type="match status" value="1"/>
</dbReference>
<proteinExistence type="predicted"/>
<dbReference type="InterPro" id="IPR015226">
    <property type="entry name" value="T3_effector_HopF2"/>
</dbReference>
<comment type="caution">
    <text evidence="1">The sequence shown here is derived from an EMBL/GenBank/DDBJ whole genome shotgun (WGS) entry which is preliminary data.</text>
</comment>
<sequence>MGHAGGQAVTSIYQLSEQSRNEFLSHHDPMSKFDLDSETPLYRTTDKKFVKNGKMAGNPNSGAWIEQHEELTSNHFLQGYDLSADDSRAYLPKQIRASDLPHPSLNVMTGPEAREAIGKYTRNGHVAVQMRLGDFLERGGKAYTDVTAAASNGDTATALIVTLPEGKKVPVRVLGD</sequence>
<dbReference type="Proteomes" id="UP001554567">
    <property type="component" value="Unassembled WGS sequence"/>
</dbReference>
<evidence type="ECO:0000313" key="2">
    <source>
        <dbReference type="Proteomes" id="UP001554567"/>
    </source>
</evidence>
<gene>
    <name evidence="1" type="ORF">ABW286_18050</name>
</gene>
<organism evidence="1 2">
    <name type="scientific">Erwinia papayae</name>
    <dbReference type="NCBI Taxonomy" id="206499"/>
    <lineage>
        <taxon>Bacteria</taxon>
        <taxon>Pseudomonadati</taxon>
        <taxon>Pseudomonadota</taxon>
        <taxon>Gammaproteobacteria</taxon>
        <taxon>Enterobacterales</taxon>
        <taxon>Erwiniaceae</taxon>
        <taxon>Erwinia</taxon>
    </lineage>
</organism>
<accession>A0ABV3N5G4</accession>
<reference evidence="1 2" key="1">
    <citation type="submission" date="2024-07" db="EMBL/GenBank/DDBJ databases">
        <authorList>
            <person name="Dulla G.F.J."/>
            <person name="Delorm J.G."/>
        </authorList>
    </citation>
    <scope>NUCLEOTIDE SEQUENCE [LARGE SCALE GENOMIC DNA]</scope>
    <source>
        <strain evidence="1 2">JGD 233</strain>
    </source>
</reference>
<dbReference type="RefSeq" id="WP_261642543.1">
    <property type="nucleotide sequence ID" value="NZ_JBFKZN010000010.1"/>
</dbReference>